<dbReference type="Gene3D" id="1.10.950.10">
    <property type="entry name" value="Villin headpiece domain"/>
    <property type="match status" value="1"/>
</dbReference>
<dbReference type="GeneID" id="8249762"/>
<sequence>MSAAELFAGAGQSPGVEIWRIEAMKPVKQTDVTSGKFFSGDSYIVLHTFTERTGQIAMNAHFWLGSESSQDERGAAALLTVELDQFLGDLPTQFRECQGAESTEFLQLFKNGVRYLEGGVDSAFNKVDRDAHVTTLLHVKGNRSVRVMSAPLKLDSLNSGDVFILDLGVTLIQFNGSGASRRERMKALDVLLAVRDEERGGKCGVISIDEGDGRDVDGVNDFFAALGVDPAEPIPRIRSAEEGGADDDVDATAAGTIQLHRCTVPEEGEGGGTAGAAGVFTSELVGPGADGKGLTKDLLATDGVHVLISGGCAYAWVGKGAGATERKCAMRWGMELARDAGLSPNAPVKIVKEGMEPPLFKQAFQRWSAPVAGAGAPTKPARAPRTKKSVDVAAMAAGTPGRDKDRGRAFDDGAGGTLKIWRIEKFEKVPVDPEQHGVFHAGDSYIVQYTYGDESGRPKNHVIYFWQGRDSTADEKGASALLATALSDSLGGNVPQIRVAMGKEPDHFYSLFGGKMVVRAGGVEGGFNRTEAGFGTEGTDEGNEEGVALFHVRGTDDVNTRAVQVAADASALNSGDCFVLVLDQKVAAAGIDGKARVFAWNGRGCSEDEKVCAKMIASCVLAPAVGLASDADVEVIDEGAEPDIFWSHIGGKKPYAEFGEGYDVPQEPRLFQICDAVVGGVGVACEEIFNFCQDDLCDDDVMLLDVTNEVFLWCGAGANENERVEARTLAAAYVAACAERDGRDPECPVNEIRSGAEPPAFTCHFIGWDGSKGLGRGGPGGGFVDPYEAKLAAARADAKENARPPPAFASPALKKVTTRATDEEANGETGETGAASGTFEMPKLRATPAKPAAAHAGGEGSRDGVGSSSAPSATPGVPSEASGVAPVDKPAGSATFSRAELAAMDSTSGIDMERKESYLADGEFVEVFGMERGAFESMPLWKRQAAKKKAGLF</sequence>
<dbReference type="GO" id="GO:0051693">
    <property type="term" value="P:actin filament capping"/>
    <property type="evidence" value="ECO:0007669"/>
    <property type="project" value="UniProtKB-KW"/>
</dbReference>
<keyword evidence="2" id="KW-0117">Actin capping</keyword>
<evidence type="ECO:0000313" key="7">
    <source>
        <dbReference type="EMBL" id="ACO67931.1"/>
    </source>
</evidence>
<reference evidence="7 8" key="1">
    <citation type="journal article" date="2009" name="Science">
        <title>Green evolution and dynamic adaptations revealed by genomes of the marine picoeukaryotes Micromonas.</title>
        <authorList>
            <person name="Worden A.Z."/>
            <person name="Lee J.H."/>
            <person name="Mock T."/>
            <person name="Rouze P."/>
            <person name="Simmons M.P."/>
            <person name="Aerts A.L."/>
            <person name="Allen A.E."/>
            <person name="Cuvelier M.L."/>
            <person name="Derelle E."/>
            <person name="Everett M.V."/>
            <person name="Foulon E."/>
            <person name="Grimwood J."/>
            <person name="Gundlach H."/>
            <person name="Henrissat B."/>
            <person name="Napoli C."/>
            <person name="McDonald S.M."/>
            <person name="Parker M.S."/>
            <person name="Rombauts S."/>
            <person name="Salamov A."/>
            <person name="Von Dassow P."/>
            <person name="Badger J.H."/>
            <person name="Coutinho P.M."/>
            <person name="Demir E."/>
            <person name="Dubchak I."/>
            <person name="Gentemann C."/>
            <person name="Eikrem W."/>
            <person name="Gready J.E."/>
            <person name="John U."/>
            <person name="Lanier W."/>
            <person name="Lindquist E.A."/>
            <person name="Lucas S."/>
            <person name="Mayer K.F."/>
            <person name="Moreau H."/>
            <person name="Not F."/>
            <person name="Otillar R."/>
            <person name="Panaud O."/>
            <person name="Pangilinan J."/>
            <person name="Paulsen I."/>
            <person name="Piegu B."/>
            <person name="Poliakov A."/>
            <person name="Robbens S."/>
            <person name="Schmutz J."/>
            <person name="Toulza E."/>
            <person name="Wyss T."/>
            <person name="Zelensky A."/>
            <person name="Zhou K."/>
            <person name="Armbrust E.V."/>
            <person name="Bhattacharya D."/>
            <person name="Goodenough U.W."/>
            <person name="Van de Peer Y."/>
            <person name="Grigoriev I.V."/>
        </authorList>
    </citation>
    <scope>NUCLEOTIDE SEQUENCE [LARGE SCALE GENOMIC DNA]</scope>
    <source>
        <strain evidence="8">RCC299 / NOUM17</strain>
    </source>
</reference>
<keyword evidence="8" id="KW-1185">Reference proteome</keyword>
<accession>C1EIW8</accession>
<dbReference type="SUPFAM" id="SSF47050">
    <property type="entry name" value="VHP, Villin headpiece domain"/>
    <property type="match status" value="1"/>
</dbReference>
<dbReference type="GO" id="GO:0007010">
    <property type="term" value="P:cytoskeleton organization"/>
    <property type="evidence" value="ECO:0007669"/>
    <property type="project" value="InterPro"/>
</dbReference>
<protein>
    <recommendedName>
        <fullName evidence="6">HP domain-containing protein</fullName>
    </recommendedName>
</protein>
<dbReference type="InterPro" id="IPR036180">
    <property type="entry name" value="Gelsolin-like_dom_sf"/>
</dbReference>
<dbReference type="Pfam" id="PF00626">
    <property type="entry name" value="Gelsolin"/>
    <property type="match status" value="5"/>
</dbReference>
<dbReference type="Gene3D" id="3.40.20.10">
    <property type="entry name" value="Severin"/>
    <property type="match status" value="6"/>
</dbReference>
<dbReference type="RefSeq" id="XP_002506673.1">
    <property type="nucleotide sequence ID" value="XM_002506627.1"/>
</dbReference>
<dbReference type="KEGG" id="mis:MICPUN_64728"/>
<dbReference type="eggNOG" id="KOG0443">
    <property type="taxonomic scope" value="Eukaryota"/>
</dbReference>
<dbReference type="OrthoDB" id="6375767at2759"/>
<dbReference type="Pfam" id="PF02209">
    <property type="entry name" value="VHP"/>
    <property type="match status" value="1"/>
</dbReference>
<dbReference type="AlphaFoldDB" id="C1EIW8"/>
<dbReference type="SUPFAM" id="SSF55753">
    <property type="entry name" value="Actin depolymerizing proteins"/>
    <property type="match status" value="5"/>
</dbReference>
<dbReference type="CDD" id="cd11290">
    <property type="entry name" value="gelsolin_S1_like"/>
    <property type="match status" value="1"/>
</dbReference>
<keyword evidence="3" id="KW-0677">Repeat</keyword>
<evidence type="ECO:0000256" key="5">
    <source>
        <dbReference type="SAM" id="MobiDB-lite"/>
    </source>
</evidence>
<dbReference type="InterPro" id="IPR029006">
    <property type="entry name" value="ADF-H/Gelsolin-like_dom_sf"/>
</dbReference>
<evidence type="ECO:0000256" key="3">
    <source>
        <dbReference type="ARBA" id="ARBA00022737"/>
    </source>
</evidence>
<keyword evidence="4" id="KW-0009">Actin-binding</keyword>
<evidence type="ECO:0000256" key="1">
    <source>
        <dbReference type="ARBA" id="ARBA00008418"/>
    </source>
</evidence>
<dbReference type="CDD" id="cd11288">
    <property type="entry name" value="gelsolin_S5_like"/>
    <property type="match status" value="1"/>
</dbReference>
<dbReference type="PROSITE" id="PS51089">
    <property type="entry name" value="HP"/>
    <property type="match status" value="1"/>
</dbReference>
<dbReference type="GO" id="GO:0051015">
    <property type="term" value="F:actin filament binding"/>
    <property type="evidence" value="ECO:0007669"/>
    <property type="project" value="InterPro"/>
</dbReference>
<dbReference type="InterPro" id="IPR003128">
    <property type="entry name" value="Villin_headpiece"/>
</dbReference>
<dbReference type="PRINTS" id="PR00597">
    <property type="entry name" value="GELSOLIN"/>
</dbReference>
<feature type="compositionally biased region" description="Low complexity" evidence="5">
    <location>
        <begin position="827"/>
        <end position="838"/>
    </location>
</feature>
<evidence type="ECO:0000256" key="4">
    <source>
        <dbReference type="ARBA" id="ARBA00023203"/>
    </source>
</evidence>
<dbReference type="CDD" id="cd11289">
    <property type="entry name" value="gelsolin_S2_like"/>
    <property type="match status" value="1"/>
</dbReference>
<dbReference type="PANTHER" id="PTHR11977">
    <property type="entry name" value="VILLIN"/>
    <property type="match status" value="1"/>
</dbReference>
<dbReference type="InterPro" id="IPR007123">
    <property type="entry name" value="Gelsolin-like_dom"/>
</dbReference>
<feature type="compositionally biased region" description="Low complexity" evidence="5">
    <location>
        <begin position="846"/>
        <end position="856"/>
    </location>
</feature>
<name>C1EIW8_MICCC</name>
<feature type="region of interest" description="Disordered" evidence="5">
    <location>
        <begin position="795"/>
        <end position="891"/>
    </location>
</feature>
<dbReference type="Proteomes" id="UP000002009">
    <property type="component" value="Chromosome 16"/>
</dbReference>
<dbReference type="InParanoid" id="C1EIW8"/>
<evidence type="ECO:0000256" key="2">
    <source>
        <dbReference type="ARBA" id="ARBA00022467"/>
    </source>
</evidence>
<dbReference type="EMBL" id="CP001334">
    <property type="protein sequence ID" value="ACO67931.1"/>
    <property type="molecule type" value="Genomic_DNA"/>
</dbReference>
<dbReference type="OMA" id="DPNIWSA"/>
<dbReference type="InterPro" id="IPR036886">
    <property type="entry name" value="Villin_headpiece_dom_sf"/>
</dbReference>
<dbReference type="SMART" id="SM00153">
    <property type="entry name" value="VHP"/>
    <property type="match status" value="1"/>
</dbReference>
<feature type="domain" description="HP" evidence="6">
    <location>
        <begin position="890"/>
        <end position="953"/>
    </location>
</feature>
<evidence type="ECO:0000259" key="6">
    <source>
        <dbReference type="PROSITE" id="PS51089"/>
    </source>
</evidence>
<gene>
    <name evidence="7" type="ORF">MICPUN_64728</name>
</gene>
<dbReference type="InterPro" id="IPR007122">
    <property type="entry name" value="Villin/Gelsolin"/>
</dbReference>
<dbReference type="PANTHER" id="PTHR11977:SF51">
    <property type="entry name" value="PROTEIN FLIGHTLESS-1 HOMOLOG"/>
    <property type="match status" value="1"/>
</dbReference>
<organism evidence="7 8">
    <name type="scientific">Micromonas commoda (strain RCC299 / NOUM17 / CCMP2709)</name>
    <name type="common">Picoplanktonic green alga</name>
    <dbReference type="NCBI Taxonomy" id="296587"/>
    <lineage>
        <taxon>Eukaryota</taxon>
        <taxon>Viridiplantae</taxon>
        <taxon>Chlorophyta</taxon>
        <taxon>Mamiellophyceae</taxon>
        <taxon>Mamiellales</taxon>
        <taxon>Mamiellaceae</taxon>
        <taxon>Micromonas</taxon>
    </lineage>
</organism>
<dbReference type="STRING" id="296587.C1EIW8"/>
<comment type="similarity">
    <text evidence="1">Belongs to the villin/gelsolin family.</text>
</comment>
<dbReference type="SMART" id="SM00262">
    <property type="entry name" value="GEL"/>
    <property type="match status" value="6"/>
</dbReference>
<proteinExistence type="inferred from homology"/>
<evidence type="ECO:0000313" key="8">
    <source>
        <dbReference type="Proteomes" id="UP000002009"/>
    </source>
</evidence>
<dbReference type="FunCoup" id="C1EIW8">
    <property type="interactions" value="1126"/>
</dbReference>
<dbReference type="SUPFAM" id="SSF82754">
    <property type="entry name" value="C-terminal, gelsolin-like domain of Sec23/24"/>
    <property type="match status" value="1"/>
</dbReference>
<dbReference type="CDD" id="cd11293">
    <property type="entry name" value="gelsolin_S4_like"/>
    <property type="match status" value="1"/>
</dbReference>